<keyword evidence="3" id="KW-1185">Reference proteome</keyword>
<accession>A0ABM1TEF0</accession>
<sequence length="339" mass="38641">MTLVLSSTIFSHSSISKFRLLTDTPRIYTMPCGFDCDPLDFEESMLSEKWKTQNQVVSNNYVNKAISGPGEDSCSTPGDSASGENKRRLFKQEEEGTSQNKRHKHETENHELNGLPQQEINKFYSEDVRHQDDKDVTVEDLLYVPRRRVPLLWNPRLRLKDERRKVLKMSVNKLRRMKDPEELLQRSVLINNTIKCLQQDIREVCHSTEPPNTLLADSDIKNVSEKTVEFDVEPTGRSRSDSVSFSSSISSDEERCCNIFDQVFTTSEENSASHMHNTAVTNKIPVKTREVDSHPSPNLSDLGSQKYSVSVEQSDRLFIRGVSVLDSVVYHSLLASLES</sequence>
<evidence type="ECO:0000256" key="1">
    <source>
        <dbReference type="SAM" id="MobiDB-lite"/>
    </source>
</evidence>
<dbReference type="Pfam" id="PF06031">
    <property type="entry name" value="SERTA"/>
    <property type="match status" value="1"/>
</dbReference>
<evidence type="ECO:0000313" key="3">
    <source>
        <dbReference type="Proteomes" id="UP000694941"/>
    </source>
</evidence>
<feature type="domain" description="SERTA" evidence="2">
    <location>
        <begin position="159"/>
        <end position="205"/>
    </location>
</feature>
<name>A0ABM1TEF0_LIMPO</name>
<protein>
    <submittedName>
        <fullName evidence="4">Uncharacterized protein LOC106469987</fullName>
    </submittedName>
</protein>
<evidence type="ECO:0000259" key="2">
    <source>
        <dbReference type="PROSITE" id="PS51053"/>
    </source>
</evidence>
<gene>
    <name evidence="4" type="primary">LOC106469987</name>
</gene>
<dbReference type="Proteomes" id="UP000694941">
    <property type="component" value="Unplaced"/>
</dbReference>
<dbReference type="RefSeq" id="XP_022254256.1">
    <property type="nucleotide sequence ID" value="XM_022398548.1"/>
</dbReference>
<organism evidence="3 4">
    <name type="scientific">Limulus polyphemus</name>
    <name type="common">Atlantic horseshoe crab</name>
    <dbReference type="NCBI Taxonomy" id="6850"/>
    <lineage>
        <taxon>Eukaryota</taxon>
        <taxon>Metazoa</taxon>
        <taxon>Ecdysozoa</taxon>
        <taxon>Arthropoda</taxon>
        <taxon>Chelicerata</taxon>
        <taxon>Merostomata</taxon>
        <taxon>Xiphosura</taxon>
        <taxon>Limulidae</taxon>
        <taxon>Limulus</taxon>
    </lineage>
</organism>
<evidence type="ECO:0000313" key="4">
    <source>
        <dbReference type="RefSeq" id="XP_022254256.1"/>
    </source>
</evidence>
<feature type="compositionally biased region" description="Polar residues" evidence="1">
    <location>
        <begin position="73"/>
        <end position="83"/>
    </location>
</feature>
<reference evidence="4" key="1">
    <citation type="submission" date="2025-08" db="UniProtKB">
        <authorList>
            <consortium name="RefSeq"/>
        </authorList>
    </citation>
    <scope>IDENTIFICATION</scope>
    <source>
        <tissue evidence="4">Muscle</tissue>
    </source>
</reference>
<dbReference type="GeneID" id="106469987"/>
<dbReference type="PROSITE" id="PS51053">
    <property type="entry name" value="SERTA"/>
    <property type="match status" value="1"/>
</dbReference>
<dbReference type="InterPro" id="IPR009263">
    <property type="entry name" value="SERTA_dom"/>
</dbReference>
<feature type="compositionally biased region" description="Basic and acidic residues" evidence="1">
    <location>
        <begin position="84"/>
        <end position="94"/>
    </location>
</feature>
<proteinExistence type="predicted"/>
<feature type="region of interest" description="Disordered" evidence="1">
    <location>
        <begin position="63"/>
        <end position="117"/>
    </location>
</feature>